<dbReference type="FunFam" id="2.60.34.20:FF:000001">
    <property type="entry name" value="protein AAR2 homolog"/>
    <property type="match status" value="1"/>
</dbReference>
<dbReference type="CDD" id="cd13777">
    <property type="entry name" value="Aar2_N"/>
    <property type="match status" value="1"/>
</dbReference>
<evidence type="ECO:0000256" key="6">
    <source>
        <dbReference type="ARBA" id="ARBA00023187"/>
    </source>
</evidence>
<dbReference type="InterPro" id="IPR033647">
    <property type="entry name" value="Aar2_N"/>
</dbReference>
<dbReference type="InterPro" id="IPR033648">
    <property type="entry name" value="AAR2_C"/>
</dbReference>
<evidence type="ECO:0000256" key="1">
    <source>
        <dbReference type="ARBA" id="ARBA00003708"/>
    </source>
</evidence>
<dbReference type="PhylomeDB" id="E9HC85"/>
<evidence type="ECO:0000256" key="5">
    <source>
        <dbReference type="ARBA" id="ARBA00022728"/>
    </source>
</evidence>
<comment type="function">
    <text evidence="1">Component of the U5 snRNP complex that is required for spliceosome assembly and for pre-mRNA splicing.</text>
</comment>
<comment type="subunit">
    <text evidence="8">Interacts with PRPF8 (via RNase H homology domain). Component of a U5 snRNP complex that contains PRPF8.</text>
</comment>
<dbReference type="STRING" id="6669.E9HC85"/>
<gene>
    <name evidence="11" type="ORF">DAPPUDRAFT_202160</name>
</gene>
<protein>
    <recommendedName>
        <fullName evidence="3">Protein AAR2 homolog</fullName>
    </recommendedName>
    <alternativeName>
        <fullName evidence="7">AAR2 splicing factor homolog</fullName>
    </alternativeName>
</protein>
<dbReference type="InterPro" id="IPR007946">
    <property type="entry name" value="AAR2"/>
</dbReference>
<evidence type="ECO:0000313" key="12">
    <source>
        <dbReference type="Proteomes" id="UP000000305"/>
    </source>
</evidence>
<keyword evidence="6" id="KW-0508">mRNA splicing</keyword>
<dbReference type="InParanoid" id="E9HC85"/>
<dbReference type="OMA" id="VWQSGGL"/>
<dbReference type="GO" id="GO:0005681">
    <property type="term" value="C:spliceosomal complex"/>
    <property type="evidence" value="ECO:0007669"/>
    <property type="project" value="UniProtKB-KW"/>
</dbReference>
<keyword evidence="5" id="KW-0747">Spliceosome</keyword>
<comment type="similarity">
    <text evidence="2">Belongs to the AAR2 family.</text>
</comment>
<evidence type="ECO:0000256" key="4">
    <source>
        <dbReference type="ARBA" id="ARBA00022664"/>
    </source>
</evidence>
<evidence type="ECO:0000256" key="2">
    <source>
        <dbReference type="ARBA" id="ARBA00006281"/>
    </source>
</evidence>
<keyword evidence="4" id="KW-0507">mRNA processing</keyword>
<dbReference type="PANTHER" id="PTHR12689">
    <property type="entry name" value="A1 CISTRON SPLICING FACTOR AAR2-RELATED"/>
    <property type="match status" value="1"/>
</dbReference>
<dbReference type="FunFam" id="1.25.40.550:FF:000001">
    <property type="entry name" value="AAR2 splicing factor homolog"/>
    <property type="match status" value="1"/>
</dbReference>
<dbReference type="GO" id="GO:0000244">
    <property type="term" value="P:spliceosomal tri-snRNP complex assembly"/>
    <property type="evidence" value="ECO:0000318"/>
    <property type="project" value="GO_Central"/>
</dbReference>
<dbReference type="InterPro" id="IPR038514">
    <property type="entry name" value="AAR2_C_sf"/>
</dbReference>
<evidence type="ECO:0000256" key="7">
    <source>
        <dbReference type="ARBA" id="ARBA00030625"/>
    </source>
</evidence>
<evidence type="ECO:0000259" key="10">
    <source>
        <dbReference type="Pfam" id="PF20981"/>
    </source>
</evidence>
<accession>E9HC85</accession>
<proteinExistence type="inferred from homology"/>
<reference evidence="11 12" key="1">
    <citation type="journal article" date="2011" name="Science">
        <title>The ecoresponsive genome of Daphnia pulex.</title>
        <authorList>
            <person name="Colbourne J.K."/>
            <person name="Pfrender M.E."/>
            <person name="Gilbert D."/>
            <person name="Thomas W.K."/>
            <person name="Tucker A."/>
            <person name="Oakley T.H."/>
            <person name="Tokishita S."/>
            <person name="Aerts A."/>
            <person name="Arnold G.J."/>
            <person name="Basu M.K."/>
            <person name="Bauer D.J."/>
            <person name="Caceres C.E."/>
            <person name="Carmel L."/>
            <person name="Casola C."/>
            <person name="Choi J.H."/>
            <person name="Detter J.C."/>
            <person name="Dong Q."/>
            <person name="Dusheyko S."/>
            <person name="Eads B.D."/>
            <person name="Frohlich T."/>
            <person name="Geiler-Samerotte K.A."/>
            <person name="Gerlach D."/>
            <person name="Hatcher P."/>
            <person name="Jogdeo S."/>
            <person name="Krijgsveld J."/>
            <person name="Kriventseva E.V."/>
            <person name="Kultz D."/>
            <person name="Laforsch C."/>
            <person name="Lindquist E."/>
            <person name="Lopez J."/>
            <person name="Manak J.R."/>
            <person name="Muller J."/>
            <person name="Pangilinan J."/>
            <person name="Patwardhan R.P."/>
            <person name="Pitluck S."/>
            <person name="Pritham E.J."/>
            <person name="Rechtsteiner A."/>
            <person name="Rho M."/>
            <person name="Rogozin I.B."/>
            <person name="Sakarya O."/>
            <person name="Salamov A."/>
            <person name="Schaack S."/>
            <person name="Shapiro H."/>
            <person name="Shiga Y."/>
            <person name="Skalitzky C."/>
            <person name="Smith Z."/>
            <person name="Souvorov A."/>
            <person name="Sung W."/>
            <person name="Tang Z."/>
            <person name="Tsuchiya D."/>
            <person name="Tu H."/>
            <person name="Vos H."/>
            <person name="Wang M."/>
            <person name="Wolf Y.I."/>
            <person name="Yamagata H."/>
            <person name="Yamada T."/>
            <person name="Ye Y."/>
            <person name="Shaw J.R."/>
            <person name="Andrews J."/>
            <person name="Crease T.J."/>
            <person name="Tang H."/>
            <person name="Lucas S.M."/>
            <person name="Robertson H.M."/>
            <person name="Bork P."/>
            <person name="Koonin E.V."/>
            <person name="Zdobnov E.M."/>
            <person name="Grigoriev I.V."/>
            <person name="Lynch M."/>
            <person name="Boore J.L."/>
        </authorList>
    </citation>
    <scope>NUCLEOTIDE SEQUENCE [LARGE SCALE GENOMIC DNA]</scope>
</reference>
<feature type="domain" description="AAR2 N-terminal" evidence="10">
    <location>
        <begin position="12"/>
        <end position="142"/>
    </location>
</feature>
<evidence type="ECO:0000256" key="8">
    <source>
        <dbReference type="ARBA" id="ARBA00047009"/>
    </source>
</evidence>
<dbReference type="PANTHER" id="PTHR12689:SF4">
    <property type="entry name" value="PROTEIN AAR2 HOMOLOG"/>
    <property type="match status" value="1"/>
</dbReference>
<evidence type="ECO:0000256" key="3">
    <source>
        <dbReference type="ARBA" id="ARBA00016372"/>
    </source>
</evidence>
<dbReference type="EMBL" id="GL732619">
    <property type="protein sequence ID" value="EFX70579.1"/>
    <property type="molecule type" value="Genomic_DNA"/>
</dbReference>
<dbReference type="eggNOG" id="KOG3937">
    <property type="taxonomic scope" value="Eukaryota"/>
</dbReference>
<dbReference type="OrthoDB" id="201752at2759"/>
<dbReference type="CDD" id="cd13778">
    <property type="entry name" value="Aar2_C"/>
    <property type="match status" value="1"/>
</dbReference>
<keyword evidence="12" id="KW-1185">Reference proteome</keyword>
<dbReference type="InterPro" id="IPR038516">
    <property type="entry name" value="AAR2_N_sf"/>
</dbReference>
<dbReference type="Pfam" id="PF20981">
    <property type="entry name" value="AAR2_1st"/>
    <property type="match status" value="1"/>
</dbReference>
<evidence type="ECO:0000313" key="11">
    <source>
        <dbReference type="EMBL" id="EFX70579.1"/>
    </source>
</evidence>
<evidence type="ECO:0000259" key="9">
    <source>
        <dbReference type="Pfam" id="PF05282"/>
    </source>
</evidence>
<dbReference type="Gene3D" id="1.25.40.550">
    <property type="entry name" value="Aar2, C-terminal domain-like"/>
    <property type="match status" value="1"/>
</dbReference>
<organism evidence="11 12">
    <name type="scientific">Daphnia pulex</name>
    <name type="common">Water flea</name>
    <dbReference type="NCBI Taxonomy" id="6669"/>
    <lineage>
        <taxon>Eukaryota</taxon>
        <taxon>Metazoa</taxon>
        <taxon>Ecdysozoa</taxon>
        <taxon>Arthropoda</taxon>
        <taxon>Crustacea</taxon>
        <taxon>Branchiopoda</taxon>
        <taxon>Diplostraca</taxon>
        <taxon>Cladocera</taxon>
        <taxon>Anomopoda</taxon>
        <taxon>Daphniidae</taxon>
        <taxon>Daphnia</taxon>
    </lineage>
</organism>
<dbReference type="AlphaFoldDB" id="E9HC85"/>
<dbReference type="Gene3D" id="2.60.34.20">
    <property type="match status" value="1"/>
</dbReference>
<dbReference type="KEGG" id="dpx:DAPPUDRAFT_202160"/>
<dbReference type="Proteomes" id="UP000000305">
    <property type="component" value="Unassembled WGS sequence"/>
</dbReference>
<name>E9HC85_DAPPU</name>
<dbReference type="HOGENOM" id="CLU_036039_1_0_1"/>
<feature type="domain" description="AAR2 C-terminal" evidence="9">
    <location>
        <begin position="195"/>
        <end position="350"/>
    </location>
</feature>
<dbReference type="Pfam" id="PF05282">
    <property type="entry name" value="AAR2"/>
    <property type="match status" value="1"/>
</dbReference>
<dbReference type="FunCoup" id="E9HC85">
    <property type="interactions" value="1579"/>
</dbReference>
<sequence>MDQKLANKLFEEGAFLFLLGVPIGTEVGIDFNSWRTGEKFKGIKMIPPGIHYIYYSSVSKEGSVAPRTGFFYNFNKKEVVVRKWNPEIEDVINNCTDDERESLKANLKNLDQHLGPYPFDTWKKWMSLSSKLTTDVVGKVEPLQQKISSVTELISSEDVPAPAESPVKEKRIKRSNYEDELLPHMQPKPGTALNFTKVPVDFYPVGSSAMEITKHSIDTSYLLEQMLSTWERPNQMLAELQMAFLCFLIGQVYSAFEHWKNVIRIFCFADEILLKNPSLIVEFIGDIYFQMQEVSPDFFVDIISSENFLIQTLRVLFGNILENDAVDSQLKRRASQLKQFVTQRFQWDFDVEPNDEAPVLVELDESM</sequence>